<dbReference type="GO" id="GO:0004518">
    <property type="term" value="F:nuclease activity"/>
    <property type="evidence" value="ECO:0007669"/>
    <property type="project" value="UniProtKB-KW"/>
</dbReference>
<feature type="domain" description="DDE Tnp4" evidence="13">
    <location>
        <begin position="195"/>
        <end position="346"/>
    </location>
</feature>
<evidence type="ECO:0000256" key="7">
    <source>
        <dbReference type="ARBA" id="ARBA00022722"/>
    </source>
</evidence>
<evidence type="ECO:0000256" key="8">
    <source>
        <dbReference type="ARBA" id="ARBA00022723"/>
    </source>
</evidence>
<organism evidence="14 15">
    <name type="scientific">Callosobruchus maculatus</name>
    <name type="common">Southern cowpea weevil</name>
    <name type="synonym">Pulse bruchid</name>
    <dbReference type="NCBI Taxonomy" id="64391"/>
    <lineage>
        <taxon>Eukaryota</taxon>
        <taxon>Metazoa</taxon>
        <taxon>Ecdysozoa</taxon>
        <taxon>Arthropoda</taxon>
        <taxon>Hexapoda</taxon>
        <taxon>Insecta</taxon>
        <taxon>Pterygota</taxon>
        <taxon>Neoptera</taxon>
        <taxon>Endopterygota</taxon>
        <taxon>Coleoptera</taxon>
        <taxon>Polyphaga</taxon>
        <taxon>Cucujiformia</taxon>
        <taxon>Chrysomeloidea</taxon>
        <taxon>Chrysomelidae</taxon>
        <taxon>Bruchinae</taxon>
        <taxon>Bruchini</taxon>
        <taxon>Callosobruchus</taxon>
    </lineage>
</organism>
<dbReference type="InterPro" id="IPR045249">
    <property type="entry name" value="HARBI1-like"/>
</dbReference>
<keyword evidence="10" id="KW-0539">Nucleus</keyword>
<keyword evidence="7" id="KW-0540">Nuclease</keyword>
<evidence type="ECO:0000256" key="2">
    <source>
        <dbReference type="ARBA" id="ARBA00004123"/>
    </source>
</evidence>
<dbReference type="AlphaFoldDB" id="A0A653DY09"/>
<dbReference type="Proteomes" id="UP000410492">
    <property type="component" value="Unassembled WGS sequence"/>
</dbReference>
<keyword evidence="8" id="KW-0479">Metal-binding</keyword>
<evidence type="ECO:0000256" key="4">
    <source>
        <dbReference type="ARBA" id="ARBA00006958"/>
    </source>
</evidence>
<evidence type="ECO:0000256" key="6">
    <source>
        <dbReference type="ARBA" id="ARBA00022490"/>
    </source>
</evidence>
<evidence type="ECO:0000313" key="14">
    <source>
        <dbReference type="EMBL" id="VEN64580.1"/>
    </source>
</evidence>
<evidence type="ECO:0000313" key="15">
    <source>
        <dbReference type="Proteomes" id="UP000410492"/>
    </source>
</evidence>
<comment type="subcellular location">
    <subcellularLocation>
        <location evidence="3">Cytoplasm</location>
    </subcellularLocation>
    <subcellularLocation>
        <location evidence="2">Nucleus</location>
    </subcellularLocation>
</comment>
<evidence type="ECO:0000256" key="9">
    <source>
        <dbReference type="ARBA" id="ARBA00022801"/>
    </source>
</evidence>
<dbReference type="PANTHER" id="PTHR22930:SF85">
    <property type="entry name" value="GH03217P-RELATED"/>
    <property type="match status" value="1"/>
</dbReference>
<dbReference type="InterPro" id="IPR027806">
    <property type="entry name" value="HARBI1_dom"/>
</dbReference>
<evidence type="ECO:0000256" key="11">
    <source>
        <dbReference type="ARBA" id="ARBA00030126"/>
    </source>
</evidence>
<dbReference type="GO" id="GO:0005634">
    <property type="term" value="C:nucleus"/>
    <property type="evidence" value="ECO:0007669"/>
    <property type="project" value="UniProtKB-SubCell"/>
</dbReference>
<evidence type="ECO:0000256" key="3">
    <source>
        <dbReference type="ARBA" id="ARBA00004496"/>
    </source>
</evidence>
<evidence type="ECO:0000256" key="5">
    <source>
        <dbReference type="ARBA" id="ARBA00015519"/>
    </source>
</evidence>
<comment type="similarity">
    <text evidence="4">Belongs to the HARBI1 family.</text>
</comment>
<dbReference type="GO" id="GO:0016787">
    <property type="term" value="F:hydrolase activity"/>
    <property type="evidence" value="ECO:0007669"/>
    <property type="project" value="UniProtKB-KW"/>
</dbReference>
<evidence type="ECO:0000256" key="10">
    <source>
        <dbReference type="ARBA" id="ARBA00023242"/>
    </source>
</evidence>
<dbReference type="GO" id="GO:0005737">
    <property type="term" value="C:cytoplasm"/>
    <property type="evidence" value="ECO:0007669"/>
    <property type="project" value="UniProtKB-SubCell"/>
</dbReference>
<dbReference type="InterPro" id="IPR026103">
    <property type="entry name" value="HARBI1_animal"/>
</dbReference>
<dbReference type="PANTHER" id="PTHR22930">
    <property type="match status" value="1"/>
</dbReference>
<dbReference type="EMBL" id="CAACVG010015561">
    <property type="protein sequence ID" value="VEN64580.1"/>
    <property type="molecule type" value="Genomic_DNA"/>
</dbReference>
<sequence>MANSNAIIVLALQAMNSSEDSGDEDGEDKHYNEFLSCVADVNDDGVDFSQVVQIVEQEPIVKIKKYVDLIVPAYSDETFTSHFRLRRSIAGQLAKTFQESENFQSLLGHGGFEAVSPEKHILAYLWFVGHNSSFRDISDRFDLSLSGAQSVVTRITNFIISIGSQFIHVPTYEEKESTKMHYLREKQVPGVLGSIDGSHIRIDKPNVDSDTYVNRKRYFSIHLQGVVNEKRKFLDVVIGWPGSVHDARVFKNSNTKDLIANMCNAGEYVLGDSAYPCLSYLITPYKDYGNLTRAQKQFNTALSSCRVSVEHAFGILKQRFRILYFMRLHSLKKMIKIIHACCILHNIADLEDIRLFEESEEDDFPDNMVSEELAANVAQNEGVIDNPQGADVRDELCRQLASRYERTTI</sequence>
<keyword evidence="9" id="KW-0378">Hydrolase</keyword>
<evidence type="ECO:0000256" key="12">
    <source>
        <dbReference type="ARBA" id="ARBA00045850"/>
    </source>
</evidence>
<name>A0A653DY09_CALMS</name>
<gene>
    <name evidence="14" type="ORF">CALMAC_LOCUS21070</name>
</gene>
<dbReference type="Pfam" id="PF13359">
    <property type="entry name" value="DDE_Tnp_4"/>
    <property type="match status" value="1"/>
</dbReference>
<keyword evidence="6" id="KW-0963">Cytoplasm</keyword>
<proteinExistence type="inferred from homology"/>
<dbReference type="OrthoDB" id="6764379at2759"/>
<comment type="cofactor">
    <cofactor evidence="1">
        <name>a divalent metal cation</name>
        <dbReference type="ChEBI" id="CHEBI:60240"/>
    </cofactor>
</comment>
<keyword evidence="15" id="KW-1185">Reference proteome</keyword>
<protein>
    <recommendedName>
        <fullName evidence="5">Putative nuclease HARBI1</fullName>
    </recommendedName>
    <alternativeName>
        <fullName evidence="11">Harbinger transposase-derived nuclease</fullName>
    </alternativeName>
</protein>
<reference evidence="14 15" key="1">
    <citation type="submission" date="2019-01" db="EMBL/GenBank/DDBJ databases">
        <authorList>
            <person name="Sayadi A."/>
        </authorList>
    </citation>
    <scope>NUCLEOTIDE SEQUENCE [LARGE SCALE GENOMIC DNA]</scope>
</reference>
<comment type="function">
    <text evidence="12">Transposase-derived protein that may have nuclease activity. Does not have transposase activity.</text>
</comment>
<accession>A0A653DY09</accession>
<evidence type="ECO:0000259" key="13">
    <source>
        <dbReference type="Pfam" id="PF13359"/>
    </source>
</evidence>
<dbReference type="GO" id="GO:0046872">
    <property type="term" value="F:metal ion binding"/>
    <property type="evidence" value="ECO:0007669"/>
    <property type="project" value="UniProtKB-KW"/>
</dbReference>
<dbReference type="PRINTS" id="PR02086">
    <property type="entry name" value="PUTNUCHARBI1"/>
</dbReference>
<evidence type="ECO:0000256" key="1">
    <source>
        <dbReference type="ARBA" id="ARBA00001968"/>
    </source>
</evidence>